<keyword evidence="3" id="KW-1185">Reference proteome</keyword>
<evidence type="ECO:0000256" key="1">
    <source>
        <dbReference type="SAM" id="Phobius"/>
    </source>
</evidence>
<sequence>MSKEPKIWSKKEVWKGIGLLALLHLLLFVFPVGFFMIGIAQLVYVIPALILLRRNQGMMQGVLIGAGITLLLNIACFGYVLTGGLGSMG</sequence>
<feature type="transmembrane region" description="Helical" evidence="1">
    <location>
        <begin position="62"/>
        <end position="81"/>
    </location>
</feature>
<reference evidence="2 3" key="1">
    <citation type="submission" date="2022-02" db="EMBL/GenBank/DDBJ databases">
        <title>Paenibacillus sp. MBLB1776 Whole Genome Shotgun Sequencing.</title>
        <authorList>
            <person name="Hwang C.Y."/>
            <person name="Cho E.-S."/>
            <person name="Seo M.-J."/>
        </authorList>
    </citation>
    <scope>NUCLEOTIDE SEQUENCE [LARGE SCALE GENOMIC DNA]</scope>
    <source>
        <strain evidence="2 3">MBLB1776</strain>
    </source>
</reference>
<gene>
    <name evidence="2" type="ORF">MJA45_27085</name>
</gene>
<organism evidence="2 3">
    <name type="scientific">Paenibacillus aurantius</name>
    <dbReference type="NCBI Taxonomy" id="2918900"/>
    <lineage>
        <taxon>Bacteria</taxon>
        <taxon>Bacillati</taxon>
        <taxon>Bacillota</taxon>
        <taxon>Bacilli</taxon>
        <taxon>Bacillales</taxon>
        <taxon>Paenibacillaceae</taxon>
        <taxon>Paenibacillus</taxon>
    </lineage>
</organism>
<evidence type="ECO:0000313" key="3">
    <source>
        <dbReference type="Proteomes" id="UP001305702"/>
    </source>
</evidence>
<protein>
    <submittedName>
        <fullName evidence="2">Uncharacterized protein</fullName>
    </submittedName>
</protein>
<name>A0AA96LGT4_9BACL</name>
<dbReference type="Proteomes" id="UP001305702">
    <property type="component" value="Chromosome"/>
</dbReference>
<accession>A0AA96LGT4</accession>
<dbReference type="AlphaFoldDB" id="A0AA96LGT4"/>
<keyword evidence="1" id="KW-0812">Transmembrane</keyword>
<keyword evidence="1" id="KW-1133">Transmembrane helix</keyword>
<feature type="transmembrane region" description="Helical" evidence="1">
    <location>
        <begin position="20"/>
        <end position="50"/>
    </location>
</feature>
<dbReference type="RefSeq" id="WP_315604998.1">
    <property type="nucleotide sequence ID" value="NZ_CP130318.1"/>
</dbReference>
<keyword evidence="1" id="KW-0472">Membrane</keyword>
<dbReference type="EMBL" id="CP130318">
    <property type="protein sequence ID" value="WNQ11222.1"/>
    <property type="molecule type" value="Genomic_DNA"/>
</dbReference>
<dbReference type="KEGG" id="paun:MJA45_27085"/>
<evidence type="ECO:0000313" key="2">
    <source>
        <dbReference type="EMBL" id="WNQ11222.1"/>
    </source>
</evidence>
<proteinExistence type="predicted"/>